<dbReference type="AlphaFoldDB" id="A0AAN9TT53"/>
<evidence type="ECO:0000313" key="1">
    <source>
        <dbReference type="EMBL" id="KAK7603432.1"/>
    </source>
</evidence>
<organism evidence="1 2">
    <name type="scientific">Parthenolecanium corni</name>
    <dbReference type="NCBI Taxonomy" id="536013"/>
    <lineage>
        <taxon>Eukaryota</taxon>
        <taxon>Metazoa</taxon>
        <taxon>Ecdysozoa</taxon>
        <taxon>Arthropoda</taxon>
        <taxon>Hexapoda</taxon>
        <taxon>Insecta</taxon>
        <taxon>Pterygota</taxon>
        <taxon>Neoptera</taxon>
        <taxon>Paraneoptera</taxon>
        <taxon>Hemiptera</taxon>
        <taxon>Sternorrhyncha</taxon>
        <taxon>Coccoidea</taxon>
        <taxon>Coccidae</taxon>
        <taxon>Parthenolecanium</taxon>
    </lineage>
</organism>
<accession>A0AAN9TT53</accession>
<dbReference type="Proteomes" id="UP001367676">
    <property type="component" value="Unassembled WGS sequence"/>
</dbReference>
<keyword evidence="2" id="KW-1185">Reference proteome</keyword>
<proteinExistence type="predicted"/>
<reference evidence="1 2" key="1">
    <citation type="submission" date="2024-03" db="EMBL/GenBank/DDBJ databases">
        <title>Adaptation during the transition from Ophiocordyceps entomopathogen to insect associate is accompanied by gene loss and intensified selection.</title>
        <authorList>
            <person name="Ward C.M."/>
            <person name="Onetto C.A."/>
            <person name="Borneman A.R."/>
        </authorList>
    </citation>
    <scope>NUCLEOTIDE SEQUENCE [LARGE SCALE GENOMIC DNA]</scope>
    <source>
        <strain evidence="1">AWRI1</strain>
        <tissue evidence="1">Single Adult Female</tissue>
    </source>
</reference>
<comment type="caution">
    <text evidence="1">The sequence shown here is derived from an EMBL/GenBank/DDBJ whole genome shotgun (WGS) entry which is preliminary data.</text>
</comment>
<sequence>MMSAGAKENQQVVYFDNAGPSFAASSPYAPPFIYPLPSSPPSSVSSSITRLCPVSLPWCRASEEEKSFYYVDDDDGTRQSAVSGSAGGGGFGNRVCSEEKREQSTQRDHIVFILECVLFYSSILEVRNLRRSIMEKLAQFVI</sequence>
<dbReference type="EMBL" id="JBBCAQ010000006">
    <property type="protein sequence ID" value="KAK7603432.1"/>
    <property type="molecule type" value="Genomic_DNA"/>
</dbReference>
<name>A0AAN9TT53_9HEMI</name>
<protein>
    <submittedName>
        <fullName evidence="1">Uncharacterized protein</fullName>
    </submittedName>
</protein>
<evidence type="ECO:0000313" key="2">
    <source>
        <dbReference type="Proteomes" id="UP001367676"/>
    </source>
</evidence>
<gene>
    <name evidence="1" type="ORF">V9T40_003431</name>
</gene>